<evidence type="ECO:0000256" key="9">
    <source>
        <dbReference type="RuleBase" id="RU003357"/>
    </source>
</evidence>
<dbReference type="RefSeq" id="WP_128320266.1">
    <property type="nucleotide sequence ID" value="NZ_QKOX01000042.1"/>
</dbReference>
<gene>
    <name evidence="13" type="ORF">DN603_26955</name>
</gene>
<keyword evidence="4 8" id="KW-0812">Transmembrane</keyword>
<dbReference type="EMBL" id="QKOX01000042">
    <property type="protein sequence ID" value="RWT16119.1"/>
    <property type="molecule type" value="Genomic_DNA"/>
</dbReference>
<dbReference type="InterPro" id="IPR037066">
    <property type="entry name" value="Plug_dom_sf"/>
</dbReference>
<name>A0A443VF89_RAOPL</name>
<evidence type="ECO:0000256" key="3">
    <source>
        <dbReference type="ARBA" id="ARBA00022452"/>
    </source>
</evidence>
<sequence>MRKFQIPSRLAVLTISAATPIHASAATEPAEQTIVVTATPGAPSELSTPAAISVIQGDDIRQGAPRVNLSENLGAVPGLQIQNRQNYAQDLQLSVRGFGSRSTFGVRGLRIYVDGIPATMPDGQGQTSNIDLNSVDSIEVLRGPFSALYGNASGGVINIITQTGQQPPTLESSNWYGSYGSWRYGLKASGTTGTGQHPGDVDYTVSSTRFTTHGFRDDSSARKNLANAKLGVRLNDASKLSLIINSVDISAGDPGGLTYSEWQANPKSAPRAAQFSTRKDLQQTQAGLRYERTLSSRDDLIVTAWAGHRNTTQYQSIPMGPQLNPSHSGGVIDLSRDYQGIDSRWTHRGALGPILVTLTGGLNYETMREQRKGYENFILSGGQPQYGEQGALRRNETNLMWNVDPYLQTTWQLTDKISLDAGVRYSSIWFDSDDHYVTRGNGDDSGEASYHQLLPVGSLRYALTDGWNVYLAAGRGYETPTINELSYRPDGQSGLNFSLKPSTSGTVEIGSKVRIGNGLMSSTLFQTTTQNEIVVASSSGGRTTYKNAGQTQRQGAEFSIDEQFAADWRLKVAWTWLLATYSNNVCDDTNCNGNRMPGIARNMGYASFGYLPESGWYAGVDARYLSDIMANDENTAKAPSWTVAGLNTGYKWLFGAWTLDVFGRVDNLFDRQYAGSVIVNESNGRYFEPAPGRNYSTGMTVNYRFE</sequence>
<dbReference type="NCBIfam" id="NF041535">
    <property type="entry name" value="TonB_rec_PqqU"/>
    <property type="match status" value="1"/>
</dbReference>
<evidence type="ECO:0000256" key="4">
    <source>
        <dbReference type="ARBA" id="ARBA00022692"/>
    </source>
</evidence>
<feature type="domain" description="TonB-dependent receptor plug" evidence="12">
    <location>
        <begin position="46"/>
        <end position="156"/>
    </location>
</feature>
<dbReference type="GO" id="GO:0015344">
    <property type="term" value="F:siderophore uptake transmembrane transporter activity"/>
    <property type="evidence" value="ECO:0007669"/>
    <property type="project" value="TreeGrafter"/>
</dbReference>
<reference evidence="13 14" key="1">
    <citation type="submission" date="2018-06" db="EMBL/GenBank/DDBJ databases">
        <title>Carbapenemase-producing Enterobacteriaceae present in wastewater treatment plant effluent and nearby surface waters in the US.</title>
        <authorList>
            <person name="Mathys D.A."/>
            <person name="Mollenkopf D.F."/>
            <person name="Feicht S.M."/>
            <person name="Adams R.J."/>
            <person name="Albers A.L."/>
            <person name="Stuever D.M."/>
            <person name="Daniels J.B."/>
            <person name="Wittum T.E."/>
        </authorList>
    </citation>
    <scope>NUCLEOTIDE SEQUENCE [LARGE SCALE GENOMIC DNA]</scope>
    <source>
        <strain evidence="13 14">GEO_47_Down_B</strain>
    </source>
</reference>
<comment type="similarity">
    <text evidence="8 9">Belongs to the TonB-dependent receptor family.</text>
</comment>
<dbReference type="InterPro" id="IPR012910">
    <property type="entry name" value="Plug_dom"/>
</dbReference>
<keyword evidence="6 8" id="KW-0472">Membrane</keyword>
<feature type="signal peptide" evidence="10">
    <location>
        <begin position="1"/>
        <end position="25"/>
    </location>
</feature>
<evidence type="ECO:0000313" key="13">
    <source>
        <dbReference type="EMBL" id="RWT16119.1"/>
    </source>
</evidence>
<protein>
    <submittedName>
        <fullName evidence="13">TonB-dependent siderophore receptor</fullName>
    </submittedName>
</protein>
<keyword evidence="13" id="KW-0675">Receptor</keyword>
<evidence type="ECO:0000259" key="11">
    <source>
        <dbReference type="Pfam" id="PF00593"/>
    </source>
</evidence>
<dbReference type="GO" id="GO:0044718">
    <property type="term" value="P:siderophore transmembrane transport"/>
    <property type="evidence" value="ECO:0007669"/>
    <property type="project" value="TreeGrafter"/>
</dbReference>
<evidence type="ECO:0000313" key="14">
    <source>
        <dbReference type="Proteomes" id="UP000288843"/>
    </source>
</evidence>
<dbReference type="Gene3D" id="2.170.130.10">
    <property type="entry name" value="TonB-dependent receptor, plug domain"/>
    <property type="match status" value="1"/>
</dbReference>
<keyword evidence="2 8" id="KW-0813">Transport</keyword>
<dbReference type="Gene3D" id="2.40.170.20">
    <property type="entry name" value="TonB-dependent receptor, beta-barrel domain"/>
    <property type="match status" value="1"/>
</dbReference>
<comment type="caution">
    <text evidence="13">The sequence shown here is derived from an EMBL/GenBank/DDBJ whole genome shotgun (WGS) entry which is preliminary data.</text>
</comment>
<dbReference type="Pfam" id="PF07715">
    <property type="entry name" value="Plug"/>
    <property type="match status" value="1"/>
</dbReference>
<evidence type="ECO:0000259" key="12">
    <source>
        <dbReference type="Pfam" id="PF07715"/>
    </source>
</evidence>
<dbReference type="SUPFAM" id="SSF56935">
    <property type="entry name" value="Porins"/>
    <property type="match status" value="1"/>
</dbReference>
<proteinExistence type="inferred from homology"/>
<evidence type="ECO:0000256" key="5">
    <source>
        <dbReference type="ARBA" id="ARBA00023077"/>
    </source>
</evidence>
<dbReference type="InterPro" id="IPR039426">
    <property type="entry name" value="TonB-dep_rcpt-like"/>
</dbReference>
<dbReference type="Pfam" id="PF00593">
    <property type="entry name" value="TonB_dep_Rec_b-barrel"/>
    <property type="match status" value="1"/>
</dbReference>
<dbReference type="AlphaFoldDB" id="A0A443VF89"/>
<keyword evidence="5 9" id="KW-0798">TonB box</keyword>
<evidence type="ECO:0000256" key="1">
    <source>
        <dbReference type="ARBA" id="ARBA00004571"/>
    </source>
</evidence>
<evidence type="ECO:0000256" key="2">
    <source>
        <dbReference type="ARBA" id="ARBA00022448"/>
    </source>
</evidence>
<feature type="chain" id="PRO_5019190708" evidence="10">
    <location>
        <begin position="26"/>
        <end position="706"/>
    </location>
</feature>
<dbReference type="Proteomes" id="UP000288843">
    <property type="component" value="Unassembled WGS sequence"/>
</dbReference>
<dbReference type="InterPro" id="IPR000531">
    <property type="entry name" value="Beta-barrel_TonB"/>
</dbReference>
<dbReference type="PROSITE" id="PS52016">
    <property type="entry name" value="TONB_DEPENDENT_REC_3"/>
    <property type="match status" value="1"/>
</dbReference>
<dbReference type="InterPro" id="IPR036942">
    <property type="entry name" value="Beta-barrel_TonB_sf"/>
</dbReference>
<organism evidence="13 14">
    <name type="scientific">Raoultella planticola</name>
    <name type="common">Klebsiella planticola</name>
    <dbReference type="NCBI Taxonomy" id="575"/>
    <lineage>
        <taxon>Bacteria</taxon>
        <taxon>Pseudomonadati</taxon>
        <taxon>Pseudomonadota</taxon>
        <taxon>Gammaproteobacteria</taxon>
        <taxon>Enterobacterales</taxon>
        <taxon>Enterobacteriaceae</taxon>
        <taxon>Klebsiella/Raoultella group</taxon>
        <taxon>Raoultella</taxon>
    </lineage>
</organism>
<evidence type="ECO:0000256" key="7">
    <source>
        <dbReference type="ARBA" id="ARBA00023237"/>
    </source>
</evidence>
<comment type="subcellular location">
    <subcellularLocation>
        <location evidence="1 8">Cell outer membrane</location>
        <topology evidence="1 8">Multi-pass membrane protein</topology>
    </subcellularLocation>
</comment>
<evidence type="ECO:0000256" key="8">
    <source>
        <dbReference type="PROSITE-ProRule" id="PRU01360"/>
    </source>
</evidence>
<dbReference type="InterPro" id="IPR048212">
    <property type="entry name" value="PqqU"/>
</dbReference>
<dbReference type="GO" id="GO:0009279">
    <property type="term" value="C:cell outer membrane"/>
    <property type="evidence" value="ECO:0007669"/>
    <property type="project" value="UniProtKB-SubCell"/>
</dbReference>
<keyword evidence="7 8" id="KW-0998">Cell outer membrane</keyword>
<accession>A0A443VF89</accession>
<dbReference type="PANTHER" id="PTHR30069:SF28">
    <property type="entry name" value="TONB-DEPENDENT RECEPTOR YNCD-RELATED"/>
    <property type="match status" value="1"/>
</dbReference>
<keyword evidence="10" id="KW-0732">Signal</keyword>
<dbReference type="CDD" id="cd01347">
    <property type="entry name" value="ligand_gated_channel"/>
    <property type="match status" value="1"/>
</dbReference>
<evidence type="ECO:0000256" key="6">
    <source>
        <dbReference type="ARBA" id="ARBA00023136"/>
    </source>
</evidence>
<keyword evidence="3 8" id="KW-1134">Transmembrane beta strand</keyword>
<evidence type="ECO:0000256" key="10">
    <source>
        <dbReference type="SAM" id="SignalP"/>
    </source>
</evidence>
<feature type="domain" description="TonB-dependent receptor-like beta-barrel" evidence="11">
    <location>
        <begin position="234"/>
        <end position="668"/>
    </location>
</feature>
<dbReference type="PANTHER" id="PTHR30069">
    <property type="entry name" value="TONB-DEPENDENT OUTER MEMBRANE RECEPTOR"/>
    <property type="match status" value="1"/>
</dbReference>